<evidence type="ECO:0000313" key="1">
    <source>
        <dbReference type="EMBL" id="MBO8448580.1"/>
    </source>
</evidence>
<reference evidence="1" key="2">
    <citation type="journal article" date="2021" name="PeerJ">
        <title>Extensive microbial diversity within the chicken gut microbiome revealed by metagenomics and culture.</title>
        <authorList>
            <person name="Gilroy R."/>
            <person name="Ravi A."/>
            <person name="Getino M."/>
            <person name="Pursley I."/>
            <person name="Horton D.L."/>
            <person name="Alikhan N.F."/>
            <person name="Baker D."/>
            <person name="Gharbi K."/>
            <person name="Hall N."/>
            <person name="Watson M."/>
            <person name="Adriaenssens E.M."/>
            <person name="Foster-Nyarko E."/>
            <person name="Jarju S."/>
            <person name="Secka A."/>
            <person name="Antonio M."/>
            <person name="Oren A."/>
            <person name="Chaudhuri R.R."/>
            <person name="La Ragione R."/>
            <person name="Hildebrand F."/>
            <person name="Pallen M.J."/>
        </authorList>
    </citation>
    <scope>NUCLEOTIDE SEQUENCE</scope>
    <source>
        <strain evidence="1">20514</strain>
    </source>
</reference>
<dbReference type="AlphaFoldDB" id="A0A9D9EL34"/>
<comment type="caution">
    <text evidence="1">The sequence shown here is derived from an EMBL/GenBank/DDBJ whole genome shotgun (WGS) entry which is preliminary data.</text>
</comment>
<reference evidence="1" key="1">
    <citation type="submission" date="2020-10" db="EMBL/GenBank/DDBJ databases">
        <authorList>
            <person name="Gilroy R."/>
        </authorList>
    </citation>
    <scope>NUCLEOTIDE SEQUENCE</scope>
    <source>
        <strain evidence="1">20514</strain>
    </source>
</reference>
<dbReference type="Proteomes" id="UP000810252">
    <property type="component" value="Unassembled WGS sequence"/>
</dbReference>
<sequence length="235" mass="27687">MADWTDLKKRLDNDIDYTANREFAKMIVSNEAKAVHYYLTKIGLPIMKHIEYSIMHRDISADYYIFLSSPYDSKEEKPLWHRVDLYKGINCLLSSYTSSIACRHFCKLANKEKRISEKEGELLEFVDYESLIRCESANDEEDNIQVRLVRKAYQMLSERYRRVLHFLVIEKMSALDAFPLLDSYIHPRPKDGLTSDEVKQSWTNKQRQDALSLLKGYALKHLQENFESIKNNLNC</sequence>
<accession>A0A9D9EL34</accession>
<organism evidence="1 2">
    <name type="scientific">Candidatus Cryptobacteroides merdigallinarum</name>
    <dbReference type="NCBI Taxonomy" id="2840770"/>
    <lineage>
        <taxon>Bacteria</taxon>
        <taxon>Pseudomonadati</taxon>
        <taxon>Bacteroidota</taxon>
        <taxon>Bacteroidia</taxon>
        <taxon>Bacteroidales</taxon>
        <taxon>Candidatus Cryptobacteroides</taxon>
    </lineage>
</organism>
<name>A0A9D9EL34_9BACT</name>
<gene>
    <name evidence="1" type="ORF">IAC29_04840</name>
</gene>
<evidence type="ECO:0000313" key="2">
    <source>
        <dbReference type="Proteomes" id="UP000810252"/>
    </source>
</evidence>
<dbReference type="EMBL" id="JADIMQ010000072">
    <property type="protein sequence ID" value="MBO8448580.1"/>
    <property type="molecule type" value="Genomic_DNA"/>
</dbReference>
<proteinExistence type="predicted"/>
<protein>
    <submittedName>
        <fullName evidence="1">Uncharacterized protein</fullName>
    </submittedName>
</protein>